<evidence type="ECO:0000313" key="3">
    <source>
        <dbReference type="EMBL" id="WNM60298.1"/>
    </source>
</evidence>
<sequence length="330" mass="36132">MTSPNQNPLVETITSWKPCTVMVTGASGFLGSHLCRHLGMRGGEVHAISRSQRDRQKSGPIWWQSNLEDVGAVRRLFDSVKPDIIFHLSGLVSGIQNKELVLPAFHSLLTSTVNLLTVAAEVGCQRIVLAGSLNEPPDDGESIPSSPYAAAKWASSGYGRMFHALYGTPVVIVRTFMTYGPGQETRKLIPTVALSLLKGESPKLSSGQWMADWIYVDDVIEGFLAAAQVPRIEGTTVDLGSGTLVSVRELVERLVEIVGKGTQPLFGVLPDRVLEPARTADVARTFKRLDWRPKVSLENGLQQTVEWYKAQLSAYKDSQLPGHSNERVFP</sequence>
<gene>
    <name evidence="3" type="ORF">PQG83_11040</name>
</gene>
<name>A0AA96JU58_9BACT</name>
<evidence type="ECO:0000256" key="1">
    <source>
        <dbReference type="ARBA" id="ARBA00007637"/>
    </source>
</evidence>
<keyword evidence="4" id="KW-1185">Reference proteome</keyword>
<dbReference type="InterPro" id="IPR001509">
    <property type="entry name" value="Epimerase_deHydtase"/>
</dbReference>
<dbReference type="InterPro" id="IPR036291">
    <property type="entry name" value="NAD(P)-bd_dom_sf"/>
</dbReference>
<dbReference type="KEGG" id="nneo:PQG83_11040"/>
<dbReference type="EMBL" id="CP116968">
    <property type="protein sequence ID" value="WNM60298.1"/>
    <property type="molecule type" value="Genomic_DNA"/>
</dbReference>
<reference evidence="3 4" key="1">
    <citation type="submission" date="2023-01" db="EMBL/GenBank/DDBJ databases">
        <title>Cultivation and genomic characterization of new, ubiquitous marine nitrite-oxidizing bacteria from the Nitrospirales.</title>
        <authorList>
            <person name="Mueller A.J."/>
            <person name="Daebeler A."/>
            <person name="Herbold C.W."/>
            <person name="Kirkegaard R.H."/>
            <person name="Daims H."/>
        </authorList>
    </citation>
    <scope>NUCLEOTIDE SEQUENCE [LARGE SCALE GENOMIC DNA]</scope>
    <source>
        <strain evidence="3 4">DK</strain>
    </source>
</reference>
<evidence type="ECO:0000259" key="2">
    <source>
        <dbReference type="Pfam" id="PF01370"/>
    </source>
</evidence>
<dbReference type="Gene3D" id="3.40.50.720">
    <property type="entry name" value="NAD(P)-binding Rossmann-like Domain"/>
    <property type="match status" value="1"/>
</dbReference>
<accession>A0AA96JU58</accession>
<comment type="similarity">
    <text evidence="1">Belongs to the NAD(P)-dependent epimerase/dehydratase family.</text>
</comment>
<protein>
    <submittedName>
        <fullName evidence="3">NAD(P)-dependent oxidoreductase</fullName>
    </submittedName>
</protein>
<feature type="domain" description="NAD-dependent epimerase/dehydratase" evidence="2">
    <location>
        <begin position="21"/>
        <end position="231"/>
    </location>
</feature>
<dbReference type="AlphaFoldDB" id="A0AA96JU58"/>
<organism evidence="3 4">
    <name type="scientific">Candidatus Nitrospira neomarina</name>
    <dbReference type="NCBI Taxonomy" id="3020899"/>
    <lineage>
        <taxon>Bacteria</taxon>
        <taxon>Pseudomonadati</taxon>
        <taxon>Nitrospirota</taxon>
        <taxon>Nitrospiria</taxon>
        <taxon>Nitrospirales</taxon>
        <taxon>Nitrospiraceae</taxon>
        <taxon>Nitrospira</taxon>
    </lineage>
</organism>
<dbReference type="RefSeq" id="WP_312740850.1">
    <property type="nucleotide sequence ID" value="NZ_CP116968.1"/>
</dbReference>
<dbReference type="Proteomes" id="UP001302494">
    <property type="component" value="Chromosome"/>
</dbReference>
<dbReference type="SUPFAM" id="SSF51735">
    <property type="entry name" value="NAD(P)-binding Rossmann-fold domains"/>
    <property type="match status" value="1"/>
</dbReference>
<dbReference type="Pfam" id="PF01370">
    <property type="entry name" value="Epimerase"/>
    <property type="match status" value="1"/>
</dbReference>
<proteinExistence type="inferred from homology"/>
<evidence type="ECO:0000313" key="4">
    <source>
        <dbReference type="Proteomes" id="UP001302494"/>
    </source>
</evidence>
<dbReference type="PANTHER" id="PTHR43000">
    <property type="entry name" value="DTDP-D-GLUCOSE 4,6-DEHYDRATASE-RELATED"/>
    <property type="match status" value="1"/>
</dbReference>